<dbReference type="SUPFAM" id="SSF54001">
    <property type="entry name" value="Cysteine proteinases"/>
    <property type="match status" value="1"/>
</dbReference>
<dbReference type="InterPro" id="IPR055335">
    <property type="entry name" value="Ucp6/RUP1"/>
</dbReference>
<dbReference type="PANTHER" id="PTHR39597:SF1">
    <property type="entry name" value="UBA DOMAIN-CONTAINING PROTEIN RUP1"/>
    <property type="match status" value="1"/>
</dbReference>
<keyword evidence="3" id="KW-1185">Reference proteome</keyword>
<organism evidence="2 3">
    <name type="scientific">Acaulospora morrowiae</name>
    <dbReference type="NCBI Taxonomy" id="94023"/>
    <lineage>
        <taxon>Eukaryota</taxon>
        <taxon>Fungi</taxon>
        <taxon>Fungi incertae sedis</taxon>
        <taxon>Mucoromycota</taxon>
        <taxon>Glomeromycotina</taxon>
        <taxon>Glomeromycetes</taxon>
        <taxon>Diversisporales</taxon>
        <taxon>Acaulosporaceae</taxon>
        <taxon>Acaulospora</taxon>
    </lineage>
</organism>
<dbReference type="PROSITE" id="PS50235">
    <property type="entry name" value="USP_3"/>
    <property type="match status" value="1"/>
</dbReference>
<dbReference type="GO" id="GO:0005634">
    <property type="term" value="C:nucleus"/>
    <property type="evidence" value="ECO:0007669"/>
    <property type="project" value="TreeGrafter"/>
</dbReference>
<name>A0A9N9CCY3_9GLOM</name>
<proteinExistence type="predicted"/>
<reference evidence="2" key="1">
    <citation type="submission" date="2021-06" db="EMBL/GenBank/DDBJ databases">
        <authorList>
            <person name="Kallberg Y."/>
            <person name="Tangrot J."/>
            <person name="Rosling A."/>
        </authorList>
    </citation>
    <scope>NUCLEOTIDE SEQUENCE</scope>
    <source>
        <strain evidence="2">CL551</strain>
    </source>
</reference>
<dbReference type="InterPro" id="IPR038765">
    <property type="entry name" value="Papain-like_cys_pep_sf"/>
</dbReference>
<dbReference type="Pfam" id="PF00443">
    <property type="entry name" value="UCH"/>
    <property type="match status" value="1"/>
</dbReference>
<evidence type="ECO:0000313" key="2">
    <source>
        <dbReference type="EMBL" id="CAG8598887.1"/>
    </source>
</evidence>
<accession>A0A9N9CCY3</accession>
<dbReference type="GO" id="GO:0005829">
    <property type="term" value="C:cytosol"/>
    <property type="evidence" value="ECO:0007669"/>
    <property type="project" value="TreeGrafter"/>
</dbReference>
<dbReference type="GO" id="GO:0016579">
    <property type="term" value="P:protein deubiquitination"/>
    <property type="evidence" value="ECO:0007669"/>
    <property type="project" value="InterPro"/>
</dbReference>
<gene>
    <name evidence="2" type="ORF">AMORRO_LOCUS7692</name>
</gene>
<dbReference type="OrthoDB" id="443682at2759"/>
<dbReference type="PANTHER" id="PTHR39597">
    <property type="entry name" value="UBA DOMAIN-CONTAINING PROTEIN RUP1"/>
    <property type="match status" value="1"/>
</dbReference>
<dbReference type="CDD" id="cd02257">
    <property type="entry name" value="Peptidase_C19"/>
    <property type="match status" value="1"/>
</dbReference>
<dbReference type="EMBL" id="CAJVPV010005995">
    <property type="protein sequence ID" value="CAG8598887.1"/>
    <property type="molecule type" value="Genomic_DNA"/>
</dbReference>
<feature type="domain" description="USP" evidence="1">
    <location>
        <begin position="1"/>
        <end position="230"/>
    </location>
</feature>
<dbReference type="AlphaFoldDB" id="A0A9N9CCY3"/>
<dbReference type="Gene3D" id="3.90.70.10">
    <property type="entry name" value="Cysteine proteinases"/>
    <property type="match status" value="1"/>
</dbReference>
<dbReference type="GO" id="GO:0004843">
    <property type="term" value="F:cysteine-type deubiquitinase activity"/>
    <property type="evidence" value="ECO:0007669"/>
    <property type="project" value="InterPro"/>
</dbReference>
<protein>
    <submittedName>
        <fullName evidence="2">7648_t:CDS:1</fullName>
    </submittedName>
</protein>
<feature type="non-terminal residue" evidence="2">
    <location>
        <position position="1"/>
    </location>
</feature>
<evidence type="ECO:0000259" key="1">
    <source>
        <dbReference type="PROSITE" id="PS50235"/>
    </source>
</evidence>
<dbReference type="InterPro" id="IPR028889">
    <property type="entry name" value="USP"/>
</dbReference>
<comment type="caution">
    <text evidence="2">The sequence shown here is derived from an EMBL/GenBank/DDBJ whole genome shotgun (WGS) entry which is preliminary data.</text>
</comment>
<evidence type="ECO:0000313" key="3">
    <source>
        <dbReference type="Proteomes" id="UP000789342"/>
    </source>
</evidence>
<dbReference type="Proteomes" id="UP000789342">
    <property type="component" value="Unassembled WGS sequence"/>
</dbReference>
<sequence length="573" mass="66732">TTLELAPILVINLKHQNNFNYSYSDTSFQIHKELYMDRYLSENKKNIEEKWNQVETLKRELERTSYQIDKILKFQGKHSGTELLKGSIEHFKWKCSRAKEKGESYDDAERTLMWLMDVQERVERKFNALLEKKVDHEQNIKKIFDTQDMKKCLYRLKAVLVHEGQTHWAYIWVPRDGKGDSHYTSAFDDGSWMKFHDTNVEKVYEDLVLKETVNNYHSINTIYALIYVDHQYDHTFPNITDVIPASLKEFVNRDNRLFEDELQSQHRSQEDISEITVDIDHGTWGSDSTAYGTSSDFDYFPEQASNTKSYQSTMLKRIELFGVKLGQIEVVKSLLEDYKDQSVSNSLDWNEPIPLQSGYRGNAKYSAMVEAYDNFKFTTMYIMEGLEQSFQDQYKQGLGYFHQALVLEKLWVAECESKGFNGTNLDRTEFINTFAKAFLKILNDGALEKAKDPKSFPEGVENALSVLKICISFKFIRDGFLDGLTEGWLNLKKNIEKDIDDHATYEKLSLLISSYRLSEIPCGLDIKFSFDNLLENLEPPKAIDDDSLAQRYTECLKKCKTQFKDVAQAIELI</sequence>
<dbReference type="InterPro" id="IPR001394">
    <property type="entry name" value="Peptidase_C19_UCH"/>
</dbReference>